<dbReference type="AlphaFoldDB" id="A0A102KAH3"/>
<accession>A0A102KAH3</accession>
<evidence type="ECO:0000313" key="3">
    <source>
        <dbReference type="Proteomes" id="UP000065521"/>
    </source>
</evidence>
<keyword evidence="1" id="KW-1133">Transmembrane helix</keyword>
<organism evidence="2 3">
    <name type="scientific">Burkholderia ubonensis</name>
    <dbReference type="NCBI Taxonomy" id="101571"/>
    <lineage>
        <taxon>Bacteria</taxon>
        <taxon>Pseudomonadati</taxon>
        <taxon>Pseudomonadota</taxon>
        <taxon>Betaproteobacteria</taxon>
        <taxon>Burkholderiales</taxon>
        <taxon>Burkholderiaceae</taxon>
        <taxon>Burkholderia</taxon>
        <taxon>Burkholderia cepacia complex</taxon>
    </lineage>
</organism>
<feature type="transmembrane region" description="Helical" evidence="1">
    <location>
        <begin position="47"/>
        <end position="68"/>
    </location>
</feature>
<gene>
    <name evidence="2" type="ORF">WI38_27615</name>
</gene>
<sequence>MSAPTVFPGAPQKPAAAFTRLDLDGFNLLPYRDRLARAMRRRRAAQCGAAILLGILGVGAWTGGAVWLRMRTDAERAVVEARLSRQQPQVDAAARAARMAAAAAQRDAQAAALAAPYRRATELLALVARVRDDGIGLEALRMTASGAVLDARAASYRAAARWLDRLAREQQHAWRVDVDALKPTPAEPAGATRMPFRFSVQLRWHDGSPRDAGQGERT</sequence>
<evidence type="ECO:0000313" key="2">
    <source>
        <dbReference type="EMBL" id="KUZ83409.1"/>
    </source>
</evidence>
<dbReference type="EMBL" id="LOTN01000065">
    <property type="protein sequence ID" value="KUZ83409.1"/>
    <property type="molecule type" value="Genomic_DNA"/>
</dbReference>
<name>A0A102KAH3_9BURK</name>
<dbReference type="RefSeq" id="WP_059616550.1">
    <property type="nucleotide sequence ID" value="NZ_LOTK01000006.1"/>
</dbReference>
<keyword evidence="1" id="KW-0812">Transmembrane</keyword>
<reference evidence="2 3" key="1">
    <citation type="submission" date="2015-11" db="EMBL/GenBank/DDBJ databases">
        <title>Expanding the genomic diversity of Burkholderia species for the development of highly accurate diagnostics.</title>
        <authorList>
            <person name="Sahl J."/>
            <person name="Keim P."/>
            <person name="Wagner D."/>
        </authorList>
    </citation>
    <scope>NUCLEOTIDE SEQUENCE [LARGE SCALE GENOMIC DNA]</scope>
    <source>
        <strain evidence="2 3">RF32-BP4</strain>
    </source>
</reference>
<dbReference type="Proteomes" id="UP000065521">
    <property type="component" value="Unassembled WGS sequence"/>
</dbReference>
<comment type="caution">
    <text evidence="2">The sequence shown here is derived from an EMBL/GenBank/DDBJ whole genome shotgun (WGS) entry which is preliminary data.</text>
</comment>
<evidence type="ECO:0000256" key="1">
    <source>
        <dbReference type="SAM" id="Phobius"/>
    </source>
</evidence>
<proteinExistence type="predicted"/>
<protein>
    <submittedName>
        <fullName evidence="2">Fimbrial protein</fullName>
    </submittedName>
</protein>
<keyword evidence="1" id="KW-0472">Membrane</keyword>